<sequence>MVLDGLRIGPGESALKHGRTLRVRNADIGGKYPFWHCDDVTVETSLFRPAALAAIWYSERMTMRDCAFTDAAETLWNCEAAPSRKTR</sequence>
<reference evidence="1 2" key="1">
    <citation type="submission" date="2018-04" db="EMBL/GenBank/DDBJ databases">
        <title>Genomic Encyclopedia of Archaeal and Bacterial Type Strains, Phase II (KMG-II): from individual species to whole genera.</title>
        <authorList>
            <person name="Goeker M."/>
        </authorList>
    </citation>
    <scope>NUCLEOTIDE SEQUENCE [LARGE SCALE GENOMIC DNA]</scope>
    <source>
        <strain evidence="1 2">DSM 19783</strain>
    </source>
</reference>
<dbReference type="EMBL" id="QAYC01000004">
    <property type="protein sequence ID" value="PTW50457.1"/>
    <property type="molecule type" value="Genomic_DNA"/>
</dbReference>
<proteinExistence type="predicted"/>
<organism evidence="1 2">
    <name type="scientific">Rhodovulum kholense</name>
    <dbReference type="NCBI Taxonomy" id="453584"/>
    <lineage>
        <taxon>Bacteria</taxon>
        <taxon>Pseudomonadati</taxon>
        <taxon>Pseudomonadota</taxon>
        <taxon>Alphaproteobacteria</taxon>
        <taxon>Rhodobacterales</taxon>
        <taxon>Paracoccaceae</taxon>
        <taxon>Rhodovulum</taxon>
    </lineage>
</organism>
<dbReference type="RefSeq" id="WP_158272319.1">
    <property type="nucleotide sequence ID" value="NZ_QAYC01000004.1"/>
</dbReference>
<comment type="caution">
    <text evidence="1">The sequence shown here is derived from an EMBL/GenBank/DDBJ whole genome shotgun (WGS) entry which is preliminary data.</text>
</comment>
<dbReference type="Pfam" id="PF12541">
    <property type="entry name" value="DUF3737"/>
    <property type="match status" value="1"/>
</dbReference>
<dbReference type="Proteomes" id="UP000244037">
    <property type="component" value="Unassembled WGS sequence"/>
</dbReference>
<evidence type="ECO:0000313" key="2">
    <source>
        <dbReference type="Proteomes" id="UP000244037"/>
    </source>
</evidence>
<evidence type="ECO:0000313" key="1">
    <source>
        <dbReference type="EMBL" id="PTW50457.1"/>
    </source>
</evidence>
<dbReference type="InterPro" id="IPR022208">
    <property type="entry name" value="DUF3737"/>
</dbReference>
<name>A0A8E2VLH2_9RHOB</name>
<dbReference type="AlphaFoldDB" id="A0A8E2VLH2"/>
<protein>
    <submittedName>
        <fullName evidence="1">Uncharacterized protein DUF3737</fullName>
    </submittedName>
</protein>
<gene>
    <name evidence="1" type="ORF">C8N38_10491</name>
</gene>
<dbReference type="OrthoDB" id="9803285at2"/>
<accession>A0A8E2VLH2</accession>
<keyword evidence="2" id="KW-1185">Reference proteome</keyword>